<dbReference type="GO" id="GO:0003700">
    <property type="term" value="F:DNA-binding transcription factor activity"/>
    <property type="evidence" value="ECO:0007669"/>
    <property type="project" value="UniProtKB-UniRule"/>
</dbReference>
<dbReference type="Pfam" id="PF02863">
    <property type="entry name" value="Arg_repressor_C"/>
    <property type="match status" value="1"/>
</dbReference>
<dbReference type="Proteomes" id="UP000003295">
    <property type="component" value="Unassembled WGS sequence"/>
</dbReference>
<dbReference type="InterPro" id="IPR036251">
    <property type="entry name" value="Arg_repress_C_sf"/>
</dbReference>
<keyword evidence="4 8" id="KW-0678">Repressor</keyword>
<dbReference type="InterPro" id="IPR001669">
    <property type="entry name" value="Arg_repress"/>
</dbReference>
<dbReference type="SUPFAM" id="SSF55252">
    <property type="entry name" value="C-terminal domain of arginine repressor"/>
    <property type="match status" value="1"/>
</dbReference>
<protein>
    <recommendedName>
        <fullName evidence="8">Arginine repressor</fullName>
    </recommendedName>
</protein>
<dbReference type="PANTHER" id="PTHR34471:SF1">
    <property type="entry name" value="ARGININE REPRESSOR"/>
    <property type="match status" value="1"/>
</dbReference>
<dbReference type="SUPFAM" id="SSF46785">
    <property type="entry name" value="Winged helix' DNA-binding domain"/>
    <property type="match status" value="1"/>
</dbReference>
<dbReference type="InterPro" id="IPR020900">
    <property type="entry name" value="Arg_repress_DNA-bd"/>
</dbReference>
<dbReference type="UniPathway" id="UPA00068"/>
<evidence type="ECO:0000259" key="9">
    <source>
        <dbReference type="Pfam" id="PF01316"/>
    </source>
</evidence>
<comment type="subcellular location">
    <subcellularLocation>
        <location evidence="1 8">Cytoplasm</location>
    </subcellularLocation>
</comment>
<evidence type="ECO:0000256" key="4">
    <source>
        <dbReference type="ARBA" id="ARBA00022491"/>
    </source>
</evidence>
<dbReference type="GO" id="GO:1900079">
    <property type="term" value="P:regulation of arginine biosynthetic process"/>
    <property type="evidence" value="ECO:0007669"/>
    <property type="project" value="UniProtKB-UniRule"/>
</dbReference>
<dbReference type="PANTHER" id="PTHR34471">
    <property type="entry name" value="ARGININE REPRESSOR"/>
    <property type="match status" value="1"/>
</dbReference>
<keyword evidence="8" id="KW-0055">Arginine biosynthesis</keyword>
<evidence type="ECO:0000313" key="12">
    <source>
        <dbReference type="Proteomes" id="UP000003295"/>
    </source>
</evidence>
<dbReference type="HAMAP" id="MF_00173">
    <property type="entry name" value="Arg_repressor"/>
    <property type="match status" value="1"/>
</dbReference>
<dbReference type="GO" id="GO:0005737">
    <property type="term" value="C:cytoplasm"/>
    <property type="evidence" value="ECO:0007669"/>
    <property type="project" value="UniProtKB-SubCell"/>
</dbReference>
<dbReference type="AlphaFoldDB" id="C4F9Q4"/>
<dbReference type="InterPro" id="IPR036390">
    <property type="entry name" value="WH_DNA-bd_sf"/>
</dbReference>
<dbReference type="STRING" id="521003.COLINT_02788"/>
<evidence type="ECO:0000256" key="7">
    <source>
        <dbReference type="ARBA" id="ARBA00023163"/>
    </source>
</evidence>
<dbReference type="Gene3D" id="3.30.1360.40">
    <property type="match status" value="1"/>
</dbReference>
<proteinExistence type="inferred from homology"/>
<dbReference type="GO" id="GO:0051259">
    <property type="term" value="P:protein complex oligomerization"/>
    <property type="evidence" value="ECO:0007669"/>
    <property type="project" value="InterPro"/>
</dbReference>
<evidence type="ECO:0000256" key="2">
    <source>
        <dbReference type="ARBA" id="ARBA00008316"/>
    </source>
</evidence>
<keyword evidence="6 8" id="KW-0238">DNA-binding</keyword>
<name>C4F9Q4_9ACTN</name>
<dbReference type="InterPro" id="IPR036388">
    <property type="entry name" value="WH-like_DNA-bd_sf"/>
</dbReference>
<keyword evidence="5 8" id="KW-0805">Transcription regulation</keyword>
<dbReference type="eggNOG" id="COG1438">
    <property type="taxonomic scope" value="Bacteria"/>
</dbReference>
<dbReference type="PRINTS" id="PR01467">
    <property type="entry name" value="ARGREPRESSOR"/>
</dbReference>
<keyword evidence="7 8" id="KW-0804">Transcription</keyword>
<gene>
    <name evidence="8 11" type="primary">argR</name>
    <name evidence="11" type="ORF">COLINT_02788</name>
</gene>
<evidence type="ECO:0000256" key="8">
    <source>
        <dbReference type="HAMAP-Rule" id="MF_00173"/>
    </source>
</evidence>
<dbReference type="GO" id="GO:0003677">
    <property type="term" value="F:DNA binding"/>
    <property type="evidence" value="ECO:0007669"/>
    <property type="project" value="UniProtKB-KW"/>
</dbReference>
<dbReference type="GO" id="GO:0006526">
    <property type="term" value="P:L-arginine biosynthetic process"/>
    <property type="evidence" value="ECO:0007669"/>
    <property type="project" value="UniProtKB-UniPathway"/>
</dbReference>
<evidence type="ECO:0000256" key="1">
    <source>
        <dbReference type="ARBA" id="ARBA00004496"/>
    </source>
</evidence>
<evidence type="ECO:0000313" key="11">
    <source>
        <dbReference type="EMBL" id="EEP44432.1"/>
    </source>
</evidence>
<dbReference type="Pfam" id="PF01316">
    <property type="entry name" value="Arg_repressor"/>
    <property type="match status" value="1"/>
</dbReference>
<comment type="caution">
    <text evidence="11">The sequence shown here is derived from an EMBL/GenBank/DDBJ whole genome shotgun (WGS) entry which is preliminary data.</text>
</comment>
<dbReference type="GO" id="GO:0034618">
    <property type="term" value="F:arginine binding"/>
    <property type="evidence" value="ECO:0007669"/>
    <property type="project" value="InterPro"/>
</dbReference>
<keyword evidence="3 8" id="KW-0963">Cytoplasm</keyword>
<accession>C4F9Q4</accession>
<dbReference type="HOGENOM" id="CLU_097103_3_0_11"/>
<comment type="function">
    <text evidence="8">Regulates arginine biosynthesis genes.</text>
</comment>
<organism evidence="11 12">
    <name type="scientific">Collinsella intestinalis DSM 13280</name>
    <dbReference type="NCBI Taxonomy" id="521003"/>
    <lineage>
        <taxon>Bacteria</taxon>
        <taxon>Bacillati</taxon>
        <taxon>Actinomycetota</taxon>
        <taxon>Coriobacteriia</taxon>
        <taxon>Coriobacteriales</taxon>
        <taxon>Coriobacteriaceae</taxon>
        <taxon>Collinsella</taxon>
    </lineage>
</organism>
<comment type="pathway">
    <text evidence="8">Amino-acid biosynthesis; L-arginine biosynthesis [regulation].</text>
</comment>
<dbReference type="InterPro" id="IPR020899">
    <property type="entry name" value="Arg_repress_C"/>
</dbReference>
<evidence type="ECO:0000256" key="3">
    <source>
        <dbReference type="ARBA" id="ARBA00022490"/>
    </source>
</evidence>
<feature type="domain" description="Arginine repressor C-terminal" evidence="10">
    <location>
        <begin position="79"/>
        <end position="140"/>
    </location>
</feature>
<dbReference type="Gene3D" id="1.10.10.10">
    <property type="entry name" value="Winged helix-like DNA-binding domain superfamily/Winged helix DNA-binding domain"/>
    <property type="match status" value="1"/>
</dbReference>
<evidence type="ECO:0000256" key="6">
    <source>
        <dbReference type="ARBA" id="ARBA00023125"/>
    </source>
</evidence>
<evidence type="ECO:0000259" key="10">
    <source>
        <dbReference type="Pfam" id="PF02863"/>
    </source>
</evidence>
<dbReference type="EMBL" id="ABXH02000015">
    <property type="protein sequence ID" value="EEP44432.1"/>
    <property type="molecule type" value="Genomic_DNA"/>
</dbReference>
<keyword evidence="8" id="KW-0028">Amino-acid biosynthesis</keyword>
<reference evidence="11 12" key="1">
    <citation type="submission" date="2009-04" db="EMBL/GenBank/DDBJ databases">
        <authorList>
            <person name="Weinstock G."/>
            <person name="Sodergren E."/>
            <person name="Clifton S."/>
            <person name="Fulton L."/>
            <person name="Fulton B."/>
            <person name="Courtney L."/>
            <person name="Fronick C."/>
            <person name="Harrison M."/>
            <person name="Strong C."/>
            <person name="Farmer C."/>
            <person name="Delahaunty K."/>
            <person name="Markovic C."/>
            <person name="Hall O."/>
            <person name="Minx P."/>
            <person name="Tomlinson C."/>
            <person name="Mitreva M."/>
            <person name="Nelson J."/>
            <person name="Hou S."/>
            <person name="Wollam A."/>
            <person name="Pepin K.H."/>
            <person name="Johnson M."/>
            <person name="Bhonagiri V."/>
            <person name="Nash W.E."/>
            <person name="Warren W."/>
            <person name="Chinwalla A."/>
            <person name="Mardis E.R."/>
            <person name="Wilson R.K."/>
        </authorList>
    </citation>
    <scope>NUCLEOTIDE SEQUENCE [LARGE SCALE GENOMIC DNA]</scope>
    <source>
        <strain evidence="11 12">DSM 13280</strain>
    </source>
</reference>
<comment type="similarity">
    <text evidence="2 8">Belongs to the ArgR family.</text>
</comment>
<feature type="domain" description="Arginine repressor DNA-binding" evidence="9">
    <location>
        <begin position="10"/>
        <end position="71"/>
    </location>
</feature>
<evidence type="ECO:0000256" key="5">
    <source>
        <dbReference type="ARBA" id="ARBA00023015"/>
    </source>
</evidence>
<sequence length="151" mass="16417">MGTVISMAKKRNGRQDAIREIVRTADVRTQRMLVDELKACGFDCTQATVSRDIADMGLHKLPEGMYVLAEDLHLQRMVSELVIGVQRTENLVIIKAQPGTALGIAAAIDAAELPDVLGSLAGNDTILVITRTASDGEQFELMIGKLRSVRK</sequence>